<dbReference type="AlphaFoldDB" id="A0A1I2GN84"/>
<feature type="transmembrane region" description="Helical" evidence="2">
    <location>
        <begin position="21"/>
        <end position="48"/>
    </location>
</feature>
<dbReference type="PANTHER" id="PTHR33392:SF6">
    <property type="entry name" value="POLYISOPRENYL-TEICHOIC ACID--PEPTIDOGLYCAN TEICHOIC ACID TRANSFERASE TAGU"/>
    <property type="match status" value="1"/>
</dbReference>
<keyword evidence="2" id="KW-0472">Membrane</keyword>
<dbReference type="RefSeq" id="WP_093377698.1">
    <property type="nucleotide sequence ID" value="NZ_BNAN01000003.1"/>
</dbReference>
<dbReference type="EMBL" id="FONZ01000003">
    <property type="protein sequence ID" value="SFF18287.1"/>
    <property type="molecule type" value="Genomic_DNA"/>
</dbReference>
<gene>
    <name evidence="4" type="ORF">SAMN04488035_1848</name>
</gene>
<evidence type="ECO:0000313" key="5">
    <source>
        <dbReference type="Proteomes" id="UP000198520"/>
    </source>
</evidence>
<accession>A0A1I2GN84</accession>
<evidence type="ECO:0000259" key="3">
    <source>
        <dbReference type="Pfam" id="PF03816"/>
    </source>
</evidence>
<comment type="similarity">
    <text evidence="1">Belongs to the LytR/CpsA/Psr (LCP) family.</text>
</comment>
<name>A0A1I2GN84_9MICO</name>
<evidence type="ECO:0000256" key="1">
    <source>
        <dbReference type="ARBA" id="ARBA00006068"/>
    </source>
</evidence>
<proteinExistence type="inferred from homology"/>
<feature type="domain" description="Cell envelope-related transcriptional attenuator" evidence="3">
    <location>
        <begin position="108"/>
        <end position="251"/>
    </location>
</feature>
<evidence type="ECO:0000313" key="4">
    <source>
        <dbReference type="EMBL" id="SFF18287.1"/>
    </source>
</evidence>
<dbReference type="OrthoDB" id="9782542at2"/>
<organism evidence="4 5">
    <name type="scientific">Flavimobilis marinus</name>
    <dbReference type="NCBI Taxonomy" id="285351"/>
    <lineage>
        <taxon>Bacteria</taxon>
        <taxon>Bacillati</taxon>
        <taxon>Actinomycetota</taxon>
        <taxon>Actinomycetes</taxon>
        <taxon>Micrococcales</taxon>
        <taxon>Jonesiaceae</taxon>
        <taxon>Flavimobilis</taxon>
    </lineage>
</organism>
<dbReference type="InterPro" id="IPR004474">
    <property type="entry name" value="LytR_CpsA_psr"/>
</dbReference>
<dbReference type="PANTHER" id="PTHR33392">
    <property type="entry name" value="POLYISOPRENYL-TEICHOIC ACID--PEPTIDOGLYCAN TEICHOIC ACID TRANSFERASE TAGU"/>
    <property type="match status" value="1"/>
</dbReference>
<dbReference type="InterPro" id="IPR050922">
    <property type="entry name" value="LytR/CpsA/Psr_CW_biosynth"/>
</dbReference>
<dbReference type="Proteomes" id="UP000198520">
    <property type="component" value="Unassembled WGS sequence"/>
</dbReference>
<sequence length="358" mass="39298">MTSAQPRRARTRPAKPHGWRRALIIAVVSLLALGGLAVAGIYAMGVWADRQIERFGDPFEALDPAKRPEPAPAPEDEEGTTAVNILILGSDSRISAGDPGSWEQGAQRTDAIMIAHLNANRQNAYVMSIPRDSWVEIPGHGEAKINAAYSLGGPTLMIETVEDLTGIRIDHFAVADFESFTSLTNALGGVEIEVPEDTYQKGELLFTAGTHLMDGEEALAYTRQRYGLEGGDFDRIKRQQNWLRAVVKKASKMGAFTNPIRRAEMMDALGESIAVDDALDRDKMTLLARGTSHLTSPDMEFVTIPTLGTGWSPDGKQSIVVVDHERLEPLAKAFATDRVTKYLKKNLTKLDFLQDEVR</sequence>
<protein>
    <submittedName>
        <fullName evidence="4">Transcriptional attenuator, LytR family</fullName>
    </submittedName>
</protein>
<evidence type="ECO:0000256" key="2">
    <source>
        <dbReference type="SAM" id="Phobius"/>
    </source>
</evidence>
<dbReference type="Gene3D" id="3.40.630.190">
    <property type="entry name" value="LCP protein"/>
    <property type="match status" value="1"/>
</dbReference>
<keyword evidence="5" id="KW-1185">Reference proteome</keyword>
<dbReference type="Pfam" id="PF03816">
    <property type="entry name" value="LytR_cpsA_psr"/>
    <property type="match status" value="1"/>
</dbReference>
<keyword evidence="2" id="KW-1133">Transmembrane helix</keyword>
<reference evidence="5" key="1">
    <citation type="submission" date="2016-10" db="EMBL/GenBank/DDBJ databases">
        <authorList>
            <person name="Varghese N."/>
            <person name="Submissions S."/>
        </authorList>
    </citation>
    <scope>NUCLEOTIDE SEQUENCE [LARGE SCALE GENOMIC DNA]</scope>
    <source>
        <strain evidence="5">DSM 19083</strain>
    </source>
</reference>
<keyword evidence="2" id="KW-0812">Transmembrane</keyword>
<dbReference type="NCBIfam" id="TIGR00350">
    <property type="entry name" value="lytR_cpsA_psr"/>
    <property type="match status" value="1"/>
</dbReference>
<dbReference type="STRING" id="285351.SAMN04488035_1848"/>